<keyword evidence="3" id="KW-1185">Reference proteome</keyword>
<dbReference type="RefSeq" id="WP_379725050.1">
    <property type="nucleotide sequence ID" value="NZ_JBHRYJ010000001.1"/>
</dbReference>
<gene>
    <name evidence="2" type="ORF">ACFOOQ_09615</name>
</gene>
<dbReference type="CDD" id="cd00130">
    <property type="entry name" value="PAS"/>
    <property type="match status" value="1"/>
</dbReference>
<sequence length="176" mass="20248">MQRPQPTATERSFSEHEIIVSKTDLKGRMTYVNDVFCKVGLYEEEELLGQPHSILRHPDMPRAVFHLLWQRIQEGAEIFAYVKNMAKNGDFYWVLAHVTPSHDLQGKVDGYHSNRRLPGRNALAVIEPLYKRLLAEEQRQADRKLGMQAGAALLNDVLRERQQGYDEFVLGLATMD</sequence>
<proteinExistence type="predicted"/>
<dbReference type="InterPro" id="IPR000014">
    <property type="entry name" value="PAS"/>
</dbReference>
<dbReference type="SUPFAM" id="SSF55785">
    <property type="entry name" value="PYP-like sensor domain (PAS domain)"/>
    <property type="match status" value="1"/>
</dbReference>
<evidence type="ECO:0000313" key="3">
    <source>
        <dbReference type="Proteomes" id="UP001595711"/>
    </source>
</evidence>
<dbReference type="Pfam" id="PF08447">
    <property type="entry name" value="PAS_3"/>
    <property type="match status" value="1"/>
</dbReference>
<dbReference type="InterPro" id="IPR035965">
    <property type="entry name" value="PAS-like_dom_sf"/>
</dbReference>
<dbReference type="Proteomes" id="UP001595711">
    <property type="component" value="Unassembled WGS sequence"/>
</dbReference>
<reference evidence="3" key="1">
    <citation type="journal article" date="2019" name="Int. J. Syst. Evol. Microbiol.">
        <title>The Global Catalogue of Microorganisms (GCM) 10K type strain sequencing project: providing services to taxonomists for standard genome sequencing and annotation.</title>
        <authorList>
            <consortium name="The Broad Institute Genomics Platform"/>
            <consortium name="The Broad Institute Genome Sequencing Center for Infectious Disease"/>
            <person name="Wu L."/>
            <person name="Ma J."/>
        </authorList>
    </citation>
    <scope>NUCLEOTIDE SEQUENCE [LARGE SCALE GENOMIC DNA]</scope>
    <source>
        <strain evidence="3">KCTC 42182</strain>
    </source>
</reference>
<evidence type="ECO:0000259" key="1">
    <source>
        <dbReference type="Pfam" id="PF08447"/>
    </source>
</evidence>
<protein>
    <submittedName>
        <fullName evidence="2">PAS domain-containing protein</fullName>
    </submittedName>
</protein>
<comment type="caution">
    <text evidence="2">The sequence shown here is derived from an EMBL/GenBank/DDBJ whole genome shotgun (WGS) entry which is preliminary data.</text>
</comment>
<name>A0ABV7VF79_9PROT</name>
<feature type="domain" description="PAS fold-3" evidence="1">
    <location>
        <begin position="30"/>
        <end position="111"/>
    </location>
</feature>
<dbReference type="Gene3D" id="3.30.450.20">
    <property type="entry name" value="PAS domain"/>
    <property type="match status" value="1"/>
</dbReference>
<dbReference type="InterPro" id="IPR013655">
    <property type="entry name" value="PAS_fold_3"/>
</dbReference>
<evidence type="ECO:0000313" key="2">
    <source>
        <dbReference type="EMBL" id="MFC3675799.1"/>
    </source>
</evidence>
<organism evidence="2 3">
    <name type="scientific">Ferrovibrio xuzhouensis</name>
    <dbReference type="NCBI Taxonomy" id="1576914"/>
    <lineage>
        <taxon>Bacteria</taxon>
        <taxon>Pseudomonadati</taxon>
        <taxon>Pseudomonadota</taxon>
        <taxon>Alphaproteobacteria</taxon>
        <taxon>Rhodospirillales</taxon>
        <taxon>Rhodospirillaceae</taxon>
        <taxon>Ferrovibrio</taxon>
    </lineage>
</organism>
<dbReference type="NCBIfam" id="TIGR00229">
    <property type="entry name" value="sensory_box"/>
    <property type="match status" value="1"/>
</dbReference>
<dbReference type="EMBL" id="JBHRYJ010000001">
    <property type="protein sequence ID" value="MFC3675799.1"/>
    <property type="molecule type" value="Genomic_DNA"/>
</dbReference>
<accession>A0ABV7VF79</accession>